<reference evidence="2" key="1">
    <citation type="submission" date="2022-04" db="EMBL/GenBank/DDBJ databases">
        <title>Hymenobacter sp. isolated from the air.</title>
        <authorList>
            <person name="Won M."/>
            <person name="Lee C.-M."/>
            <person name="Woen H.-Y."/>
            <person name="Kwon S.-W."/>
        </authorList>
    </citation>
    <scope>NUCLEOTIDE SEQUENCE</scope>
    <source>
        <strain evidence="2">5116S-3</strain>
        <plasmid evidence="2">unnamed2</plasmid>
    </source>
</reference>
<evidence type="ECO:0000313" key="2">
    <source>
        <dbReference type="EMBL" id="UOQ75222.1"/>
    </source>
</evidence>
<keyword evidence="2" id="KW-0614">Plasmid</keyword>
<geneLocation type="plasmid" evidence="2 3">
    <name>unnamed2</name>
</geneLocation>
<name>A0A8T9QED3_9BACT</name>
<sequence length="773" mass="88058">MSPTQTTFWSLLNDYSIRIPIIQRDYAQGRDDKTTAVIRNKFLHSLHKTLLANNRAKPLDLDFVYGEVKHPDEAKLRYMIPLDGQQRLTTLYLLHWYLAVAEGRLEEVKHVLQKFTYQTRSSSREFCDCLAKCEPADITLGVDQPLSEQLRDAAWFQPAWQRDPTVQAMLTMLDAISEKFGTPVGLFDQLTESVDPLIGFQFLELDKVGLTDDLYLKMNARGKALTDFENWKAEFDQFLHLHHPERQGEFAQRIDGPWTDLFWHHQQGSPDSMDTAFRRFLEYVTTMLGVWRSGVKVQEEEEEAAADPFELYRKVYTDADNVHFLFRALDLLSPDEVRNTDVFFREVFSKTQKEDKVVLFDGGLNLFTRIINGANPDIKVRVLLFALLNYGVTIGSLRGDDPELHDLLRVVRNQLERVRQLKDTKFGPVLREDAMPSYLADAAALVSLSATGQSVNVYELLAKGIPARLRSGPRFAPEIEKAKLILQNPALKSAVHQLEDLAVFKGSLHSLSLEEHQESIGDFAAAAKEIWSGAASQEQIIRAWLTIDDYSLNTGGSRLGDKYFFGSDENWYTMLTSSDTKIKDLLPRFLSAYLSSPGATATERLLNMVDAWLAKEQEMDWRYYFIKYPRMTEDSSGQYAWESSFEMRLLSRSSLRAFHINPYVRTVIGLVADNSKCSEYDSGTSDAYKSPLWCNRVSSGEGATQYVGLYCEDDGWRVRMPEGYVPAEELASMYGLQSDLKGRLQEDPSTDRIQTALAFIDDLYKFGISPAVV</sequence>
<accession>A0A8T9QED3</accession>
<organism evidence="2 3">
    <name type="scientific">Hymenobacter cellulosilyticus</name>
    <dbReference type="NCBI Taxonomy" id="2932248"/>
    <lineage>
        <taxon>Bacteria</taxon>
        <taxon>Pseudomonadati</taxon>
        <taxon>Bacteroidota</taxon>
        <taxon>Cytophagia</taxon>
        <taxon>Cytophagales</taxon>
        <taxon>Hymenobacteraceae</taxon>
        <taxon>Hymenobacter</taxon>
    </lineage>
</organism>
<dbReference type="Proteomes" id="UP000831796">
    <property type="component" value="Plasmid unnamed2"/>
</dbReference>
<feature type="domain" description="GmrSD restriction endonucleases N-terminal" evidence="1">
    <location>
        <begin position="10"/>
        <end position="235"/>
    </location>
</feature>
<dbReference type="KEGG" id="hcu:MUN79_29525"/>
<dbReference type="RefSeq" id="WP_244678555.1">
    <property type="nucleotide sequence ID" value="NZ_CP095048.1"/>
</dbReference>
<dbReference type="Pfam" id="PF03235">
    <property type="entry name" value="GmrSD_N"/>
    <property type="match status" value="1"/>
</dbReference>
<dbReference type="InterPro" id="IPR004919">
    <property type="entry name" value="GmrSD_N"/>
</dbReference>
<dbReference type="AlphaFoldDB" id="A0A8T9QED3"/>
<evidence type="ECO:0000313" key="3">
    <source>
        <dbReference type="Proteomes" id="UP000831796"/>
    </source>
</evidence>
<dbReference type="EMBL" id="CP095048">
    <property type="protein sequence ID" value="UOQ75222.1"/>
    <property type="molecule type" value="Genomic_DNA"/>
</dbReference>
<protein>
    <submittedName>
        <fullName evidence="2">DUF262 domain-containing protein</fullName>
    </submittedName>
</protein>
<keyword evidence="3" id="KW-1185">Reference proteome</keyword>
<evidence type="ECO:0000259" key="1">
    <source>
        <dbReference type="Pfam" id="PF03235"/>
    </source>
</evidence>
<gene>
    <name evidence="2" type="ORF">MUN79_29525</name>
</gene>
<proteinExistence type="predicted"/>